<dbReference type="AlphaFoldDB" id="A0A6G1HN36"/>
<evidence type="ECO:0000256" key="4">
    <source>
        <dbReference type="ARBA" id="ARBA00023163"/>
    </source>
</evidence>
<protein>
    <recommendedName>
        <fullName evidence="7">Xylanolytic transcriptional activator regulatory domain-containing protein</fullName>
    </recommendedName>
</protein>
<feature type="domain" description="Xylanolytic transcriptional activator regulatory" evidence="7">
    <location>
        <begin position="114"/>
        <end position="267"/>
    </location>
</feature>
<evidence type="ECO:0000256" key="5">
    <source>
        <dbReference type="ARBA" id="ARBA00023242"/>
    </source>
</evidence>
<sequence>MVRNPSPILAEPHIAEWATSWSSFDTKRAPSLSPSLSSGSDGLDGSIWSIPANDSLRSGSLTPPSLQSSGSRSSIGSLQARTPPSLQADLDVHISTVVYSVLDSLRGKLDVIVDTYFRTTHTWLSIMHKPTFYRRLQSKTRSDASFSVLLLCMHLVAEPLTHIGKDTESTTNLYHSAKSLHSVVLTSKGPSLDLVQAGILIALCEHYQAVANAPRDTLENCKQIASHIGLDATVLLGDLTNNESSTSEEWKRTYWGLVAMDRIVAMKDENRKLPLLLPRPPVDAVLPSSYDAVWLSSADGNPAPGWSQPVASTLPVDASSFARQAQVLCVFGDIIKLTACDFGSNPDLYLQEVLRLDCEIQKLLTKLLTDCKGSYTQYCCPISMSMCGIFFLHCFQLDATAAGNGKPFQDAAARSRLAIDKMVQITVDILHVFPFEFIPELSPPAFHCTYLALVMFLKLEQLYPGEPSSISQRDFDMVLKAMTEFSTAWGVAGQYVDTIKQTQESQHRPAAQ</sequence>
<dbReference type="Proteomes" id="UP000799640">
    <property type="component" value="Unassembled WGS sequence"/>
</dbReference>
<evidence type="ECO:0000256" key="1">
    <source>
        <dbReference type="ARBA" id="ARBA00004123"/>
    </source>
</evidence>
<dbReference type="GO" id="GO:0006351">
    <property type="term" value="P:DNA-templated transcription"/>
    <property type="evidence" value="ECO:0007669"/>
    <property type="project" value="InterPro"/>
</dbReference>
<keyword evidence="3" id="KW-0805">Transcription regulation</keyword>
<dbReference type="PANTHER" id="PTHR47338">
    <property type="entry name" value="ZN(II)2CYS6 TRANSCRIPTION FACTOR (EUROFUNG)-RELATED"/>
    <property type="match status" value="1"/>
</dbReference>
<dbReference type="InterPro" id="IPR050815">
    <property type="entry name" value="TF_fung"/>
</dbReference>
<dbReference type="GO" id="GO:0005634">
    <property type="term" value="C:nucleus"/>
    <property type="evidence" value="ECO:0007669"/>
    <property type="project" value="UniProtKB-SubCell"/>
</dbReference>
<keyword evidence="9" id="KW-1185">Reference proteome</keyword>
<accession>A0A6G1HN36</accession>
<feature type="compositionally biased region" description="Low complexity" evidence="6">
    <location>
        <begin position="65"/>
        <end position="79"/>
    </location>
</feature>
<evidence type="ECO:0000256" key="6">
    <source>
        <dbReference type="SAM" id="MobiDB-lite"/>
    </source>
</evidence>
<dbReference type="PANTHER" id="PTHR47338:SF20">
    <property type="entry name" value="ZN(II)2CYS6 TRANSCRIPTION FACTOR (EUROFUNG)"/>
    <property type="match status" value="1"/>
</dbReference>
<dbReference type="GO" id="GO:0000981">
    <property type="term" value="F:DNA-binding transcription factor activity, RNA polymerase II-specific"/>
    <property type="evidence" value="ECO:0007669"/>
    <property type="project" value="InterPro"/>
</dbReference>
<proteinExistence type="predicted"/>
<evidence type="ECO:0000313" key="9">
    <source>
        <dbReference type="Proteomes" id="UP000799640"/>
    </source>
</evidence>
<gene>
    <name evidence="8" type="ORF">EJ06DRAFT_168748</name>
</gene>
<dbReference type="CDD" id="cd12148">
    <property type="entry name" value="fungal_TF_MHR"/>
    <property type="match status" value="1"/>
</dbReference>
<name>A0A6G1HN36_9PEZI</name>
<keyword evidence="4" id="KW-0804">Transcription</keyword>
<feature type="region of interest" description="Disordered" evidence="6">
    <location>
        <begin position="55"/>
        <end position="80"/>
    </location>
</feature>
<evidence type="ECO:0000313" key="8">
    <source>
        <dbReference type="EMBL" id="KAF2397259.1"/>
    </source>
</evidence>
<dbReference type="OrthoDB" id="3862662at2759"/>
<evidence type="ECO:0000259" key="7">
    <source>
        <dbReference type="Pfam" id="PF04082"/>
    </source>
</evidence>
<dbReference type="EMBL" id="ML996704">
    <property type="protein sequence ID" value="KAF2397259.1"/>
    <property type="molecule type" value="Genomic_DNA"/>
</dbReference>
<feature type="compositionally biased region" description="Polar residues" evidence="6">
    <location>
        <begin position="55"/>
        <end position="64"/>
    </location>
</feature>
<dbReference type="GO" id="GO:0008270">
    <property type="term" value="F:zinc ion binding"/>
    <property type="evidence" value="ECO:0007669"/>
    <property type="project" value="InterPro"/>
</dbReference>
<reference evidence="8" key="1">
    <citation type="journal article" date="2020" name="Stud. Mycol.">
        <title>101 Dothideomycetes genomes: a test case for predicting lifestyles and emergence of pathogens.</title>
        <authorList>
            <person name="Haridas S."/>
            <person name="Albert R."/>
            <person name="Binder M."/>
            <person name="Bloem J."/>
            <person name="Labutti K."/>
            <person name="Salamov A."/>
            <person name="Andreopoulos B."/>
            <person name="Baker S."/>
            <person name="Barry K."/>
            <person name="Bills G."/>
            <person name="Bluhm B."/>
            <person name="Cannon C."/>
            <person name="Castanera R."/>
            <person name="Culley D."/>
            <person name="Daum C."/>
            <person name="Ezra D."/>
            <person name="Gonzalez J."/>
            <person name="Henrissat B."/>
            <person name="Kuo A."/>
            <person name="Liang C."/>
            <person name="Lipzen A."/>
            <person name="Lutzoni F."/>
            <person name="Magnuson J."/>
            <person name="Mondo S."/>
            <person name="Nolan M."/>
            <person name="Ohm R."/>
            <person name="Pangilinan J."/>
            <person name="Park H.-J."/>
            <person name="Ramirez L."/>
            <person name="Alfaro M."/>
            <person name="Sun H."/>
            <person name="Tritt A."/>
            <person name="Yoshinaga Y."/>
            <person name="Zwiers L.-H."/>
            <person name="Turgeon B."/>
            <person name="Goodwin S."/>
            <person name="Spatafora J."/>
            <person name="Crous P."/>
            <person name="Grigoriev I."/>
        </authorList>
    </citation>
    <scope>NUCLEOTIDE SEQUENCE</scope>
    <source>
        <strain evidence="8">CBS 262.69</strain>
    </source>
</reference>
<dbReference type="Pfam" id="PF04082">
    <property type="entry name" value="Fungal_trans"/>
    <property type="match status" value="1"/>
</dbReference>
<evidence type="ECO:0000256" key="2">
    <source>
        <dbReference type="ARBA" id="ARBA00022723"/>
    </source>
</evidence>
<comment type="subcellular location">
    <subcellularLocation>
        <location evidence="1">Nucleus</location>
    </subcellularLocation>
</comment>
<evidence type="ECO:0000256" key="3">
    <source>
        <dbReference type="ARBA" id="ARBA00023015"/>
    </source>
</evidence>
<organism evidence="8 9">
    <name type="scientific">Trichodelitschia bisporula</name>
    <dbReference type="NCBI Taxonomy" id="703511"/>
    <lineage>
        <taxon>Eukaryota</taxon>
        <taxon>Fungi</taxon>
        <taxon>Dikarya</taxon>
        <taxon>Ascomycota</taxon>
        <taxon>Pezizomycotina</taxon>
        <taxon>Dothideomycetes</taxon>
        <taxon>Dothideomycetes incertae sedis</taxon>
        <taxon>Phaeotrichales</taxon>
        <taxon>Phaeotrichaceae</taxon>
        <taxon>Trichodelitschia</taxon>
    </lineage>
</organism>
<keyword evidence="5" id="KW-0539">Nucleus</keyword>
<dbReference type="GO" id="GO:0003677">
    <property type="term" value="F:DNA binding"/>
    <property type="evidence" value="ECO:0007669"/>
    <property type="project" value="InterPro"/>
</dbReference>
<dbReference type="InterPro" id="IPR007219">
    <property type="entry name" value="XnlR_reg_dom"/>
</dbReference>
<keyword evidence="2" id="KW-0479">Metal-binding</keyword>